<accession>A0A7J6V4T3</accession>
<organism evidence="1 2">
    <name type="scientific">Thalictrum thalictroides</name>
    <name type="common">Rue-anemone</name>
    <name type="synonym">Anemone thalictroides</name>
    <dbReference type="NCBI Taxonomy" id="46969"/>
    <lineage>
        <taxon>Eukaryota</taxon>
        <taxon>Viridiplantae</taxon>
        <taxon>Streptophyta</taxon>
        <taxon>Embryophyta</taxon>
        <taxon>Tracheophyta</taxon>
        <taxon>Spermatophyta</taxon>
        <taxon>Magnoliopsida</taxon>
        <taxon>Ranunculales</taxon>
        <taxon>Ranunculaceae</taxon>
        <taxon>Thalictroideae</taxon>
        <taxon>Thalictrum</taxon>
    </lineage>
</organism>
<dbReference type="GO" id="GO:0006355">
    <property type="term" value="P:regulation of DNA-templated transcription"/>
    <property type="evidence" value="ECO:0007669"/>
    <property type="project" value="InterPro"/>
</dbReference>
<comment type="caution">
    <text evidence="1">The sequence shown here is derived from an EMBL/GenBank/DDBJ whole genome shotgun (WGS) entry which is preliminary data.</text>
</comment>
<gene>
    <name evidence="1" type="ORF">FRX31_030732</name>
</gene>
<dbReference type="Proteomes" id="UP000554482">
    <property type="component" value="Unassembled WGS sequence"/>
</dbReference>
<dbReference type="InterPro" id="IPR036093">
    <property type="entry name" value="NAC_dom_sf"/>
</dbReference>
<evidence type="ECO:0000313" key="1">
    <source>
        <dbReference type="EMBL" id="KAF5179678.1"/>
    </source>
</evidence>
<proteinExistence type="predicted"/>
<dbReference type="AlphaFoldDB" id="A0A7J6V4T3"/>
<dbReference type="EMBL" id="JABWDY010038477">
    <property type="protein sequence ID" value="KAF5179678.1"/>
    <property type="molecule type" value="Genomic_DNA"/>
</dbReference>
<dbReference type="Gene3D" id="2.170.150.80">
    <property type="entry name" value="NAC domain"/>
    <property type="match status" value="1"/>
</dbReference>
<sequence length="217" mass="26120">MKREEVEEDRWAHKCSRDLAILKYYLIKKVAGEPVPALNVVLDWKLNGRAVVEPSQIILYGRFMTDDYYPMFITKKKKFDVNDFLQKNKNTMTLEDMDILKKNMMNPSDHHIDERINIEEVAGKGTWNYLGTTEIHEDDQYYFKNKSEIIGFRKSFQYSSNRRWKLHMYTLKYPSSDTDDDHQEEWVVYRVVNMFEKIPRDEDCPTFTIVSRTYYYT</sequence>
<evidence type="ECO:0000313" key="2">
    <source>
        <dbReference type="Proteomes" id="UP000554482"/>
    </source>
</evidence>
<evidence type="ECO:0008006" key="3">
    <source>
        <dbReference type="Google" id="ProtNLM"/>
    </source>
</evidence>
<reference evidence="1 2" key="1">
    <citation type="submission" date="2020-06" db="EMBL/GenBank/DDBJ databases">
        <title>Transcriptomic and genomic resources for Thalictrum thalictroides and T. hernandezii: Facilitating candidate gene discovery in an emerging model plant lineage.</title>
        <authorList>
            <person name="Arias T."/>
            <person name="Riano-Pachon D.M."/>
            <person name="Di Stilio V.S."/>
        </authorList>
    </citation>
    <scope>NUCLEOTIDE SEQUENCE [LARGE SCALE GENOMIC DNA]</scope>
    <source>
        <strain evidence="2">cv. WT478/WT964</strain>
        <tissue evidence="1">Leaves</tissue>
    </source>
</reference>
<dbReference type="SUPFAM" id="SSF101941">
    <property type="entry name" value="NAC domain"/>
    <property type="match status" value="1"/>
</dbReference>
<keyword evidence="2" id="KW-1185">Reference proteome</keyword>
<protein>
    <recommendedName>
        <fullName evidence="3">NAC domain-containing protein</fullName>
    </recommendedName>
</protein>
<dbReference type="GO" id="GO:0003677">
    <property type="term" value="F:DNA binding"/>
    <property type="evidence" value="ECO:0007669"/>
    <property type="project" value="InterPro"/>
</dbReference>
<name>A0A7J6V4T3_THATH</name>